<gene>
    <name evidence="2" type="ORF">DM01DRAFT_1332077</name>
</gene>
<evidence type="ECO:0000256" key="1">
    <source>
        <dbReference type="SAM" id="SignalP"/>
    </source>
</evidence>
<evidence type="ECO:0000313" key="2">
    <source>
        <dbReference type="EMBL" id="ORX61476.1"/>
    </source>
</evidence>
<dbReference type="EMBL" id="MCGT01000003">
    <property type="protein sequence ID" value="ORX61476.1"/>
    <property type="molecule type" value="Genomic_DNA"/>
</dbReference>
<feature type="chain" id="PRO_5012191421" evidence="1">
    <location>
        <begin position="19"/>
        <end position="192"/>
    </location>
</feature>
<sequence>MKCLALWLIALMVLLVQAVPMDKRDGAVPYQITSPAVNSTWYINQNLVIVWNKPSDNTPINVGLVAGDNEVLSANSILVADGLSGSIGALLYPVSKSLGNSTNPWRVAIAHGSDPVVYSGSFYISSDTTHEPINTTPSASGASYSALASISILGPNGQPLTFAENGASSAIAKVASPCLGAIVMMTMAIILS</sequence>
<protein>
    <submittedName>
        <fullName evidence="2">Uncharacterized protein</fullName>
    </submittedName>
</protein>
<proteinExistence type="predicted"/>
<comment type="caution">
    <text evidence="2">The sequence shown here is derived from an EMBL/GenBank/DDBJ whole genome shotgun (WGS) entry which is preliminary data.</text>
</comment>
<evidence type="ECO:0000313" key="3">
    <source>
        <dbReference type="Proteomes" id="UP000242146"/>
    </source>
</evidence>
<reference evidence="2 3" key="1">
    <citation type="submission" date="2016-07" db="EMBL/GenBank/DDBJ databases">
        <title>Pervasive Adenine N6-methylation of Active Genes in Fungi.</title>
        <authorList>
            <consortium name="DOE Joint Genome Institute"/>
            <person name="Mondo S.J."/>
            <person name="Dannebaum R.O."/>
            <person name="Kuo R.C."/>
            <person name="Labutti K."/>
            <person name="Haridas S."/>
            <person name="Kuo A."/>
            <person name="Salamov A."/>
            <person name="Ahrendt S.R."/>
            <person name="Lipzen A."/>
            <person name="Sullivan W."/>
            <person name="Andreopoulos W.B."/>
            <person name="Clum A."/>
            <person name="Lindquist E."/>
            <person name="Daum C."/>
            <person name="Ramamoorthy G.K."/>
            <person name="Gryganskyi A."/>
            <person name="Culley D."/>
            <person name="Magnuson J.K."/>
            <person name="James T.Y."/>
            <person name="O'Malley M.A."/>
            <person name="Stajich J.E."/>
            <person name="Spatafora J.W."/>
            <person name="Visel A."/>
            <person name="Grigoriev I.V."/>
        </authorList>
    </citation>
    <scope>NUCLEOTIDE SEQUENCE [LARGE SCALE GENOMIC DNA]</scope>
    <source>
        <strain evidence="2 3">NRRL 3301</strain>
    </source>
</reference>
<accession>A0A1X2GU01</accession>
<dbReference type="Proteomes" id="UP000242146">
    <property type="component" value="Unassembled WGS sequence"/>
</dbReference>
<feature type="signal peptide" evidence="1">
    <location>
        <begin position="1"/>
        <end position="18"/>
    </location>
</feature>
<name>A0A1X2GU01_9FUNG</name>
<dbReference type="OrthoDB" id="2287737at2759"/>
<organism evidence="2 3">
    <name type="scientific">Hesseltinella vesiculosa</name>
    <dbReference type="NCBI Taxonomy" id="101127"/>
    <lineage>
        <taxon>Eukaryota</taxon>
        <taxon>Fungi</taxon>
        <taxon>Fungi incertae sedis</taxon>
        <taxon>Mucoromycota</taxon>
        <taxon>Mucoromycotina</taxon>
        <taxon>Mucoromycetes</taxon>
        <taxon>Mucorales</taxon>
        <taxon>Cunninghamellaceae</taxon>
        <taxon>Hesseltinella</taxon>
    </lineage>
</organism>
<keyword evidence="3" id="KW-1185">Reference proteome</keyword>
<keyword evidence="1" id="KW-0732">Signal</keyword>
<dbReference type="AlphaFoldDB" id="A0A1X2GU01"/>